<organism evidence="1 2">
    <name type="scientific">Azospirillum oryzae</name>
    <dbReference type="NCBI Taxonomy" id="286727"/>
    <lineage>
        <taxon>Bacteria</taxon>
        <taxon>Pseudomonadati</taxon>
        <taxon>Pseudomonadota</taxon>
        <taxon>Alphaproteobacteria</taxon>
        <taxon>Rhodospirillales</taxon>
        <taxon>Azospirillaceae</taxon>
        <taxon>Azospirillum</taxon>
    </lineage>
</organism>
<evidence type="ECO:0000313" key="2">
    <source>
        <dbReference type="Proteomes" id="UP000192936"/>
    </source>
</evidence>
<dbReference type="STRING" id="286727.SAMN02982917_3271"/>
<reference evidence="1 2" key="1">
    <citation type="submission" date="2017-04" db="EMBL/GenBank/DDBJ databases">
        <authorList>
            <person name="Afonso C.L."/>
            <person name="Miller P.J."/>
            <person name="Scott M.A."/>
            <person name="Spackman E."/>
            <person name="Goraichik I."/>
            <person name="Dimitrov K.M."/>
            <person name="Suarez D.L."/>
            <person name="Swayne D.E."/>
        </authorList>
    </citation>
    <scope>NUCLEOTIDE SEQUENCE [LARGE SCALE GENOMIC DNA]</scope>
    <source>
        <strain evidence="1 2">A2P</strain>
    </source>
</reference>
<sequence length="53" mass="6053">MWWHHASTQTYLAGRWLLGLLKAGCPVPTVINLFTREVDGQRHLVPSLRELIA</sequence>
<proteinExistence type="predicted"/>
<gene>
    <name evidence="1" type="ORF">SAMN02982917_3271</name>
</gene>
<dbReference type="Proteomes" id="UP000192936">
    <property type="component" value="Unassembled WGS sequence"/>
</dbReference>
<evidence type="ECO:0000313" key="1">
    <source>
        <dbReference type="EMBL" id="SMF64023.1"/>
    </source>
</evidence>
<name>A0A1X7G4Z2_9PROT</name>
<protein>
    <submittedName>
        <fullName evidence="1">Uncharacterized protein</fullName>
    </submittedName>
</protein>
<accession>A0A1X7G4Z2</accession>
<dbReference type="EMBL" id="FXAK01000007">
    <property type="protein sequence ID" value="SMF64023.1"/>
    <property type="molecule type" value="Genomic_DNA"/>
</dbReference>
<dbReference type="AlphaFoldDB" id="A0A1X7G4Z2"/>